<dbReference type="GO" id="GO:0032065">
    <property type="term" value="P:maintenance of protein location in cell cortex"/>
    <property type="evidence" value="ECO:0007669"/>
    <property type="project" value="InterPro"/>
</dbReference>
<feature type="region of interest" description="Disordered" evidence="2">
    <location>
        <begin position="1557"/>
        <end position="1584"/>
    </location>
</feature>
<evidence type="ECO:0000313" key="4">
    <source>
        <dbReference type="EMBL" id="CCG24009.1"/>
    </source>
</evidence>
<dbReference type="RefSeq" id="XP_003870140.1">
    <property type="nucleotide sequence ID" value="XM_003870091.1"/>
</dbReference>
<reference evidence="4 5" key="1">
    <citation type="journal article" date="2012" name="PLoS ONE">
        <title>Sequence and analysis of the genome of the pathogenic yeast Candida orthopsilosis.</title>
        <authorList>
            <person name="Riccombeni A."/>
            <person name="Vidanes G."/>
            <person name="Proux-Wera E."/>
            <person name="Wolfe K.H."/>
            <person name="Butler G."/>
        </authorList>
    </citation>
    <scope>NUCLEOTIDE SEQUENCE [LARGE SCALE GENOMIC DNA]</scope>
    <source>
        <strain evidence="4 5">Co 90-125</strain>
    </source>
</reference>
<dbReference type="SUPFAM" id="SSF50729">
    <property type="entry name" value="PH domain-like"/>
    <property type="match status" value="1"/>
</dbReference>
<dbReference type="GO" id="GO:0005739">
    <property type="term" value="C:mitochondrion"/>
    <property type="evidence" value="ECO:0007669"/>
    <property type="project" value="TreeGrafter"/>
</dbReference>
<dbReference type="InterPro" id="IPR024774">
    <property type="entry name" value="PH_dom-Mcp5-type"/>
</dbReference>
<dbReference type="EMBL" id="HE681723">
    <property type="protein sequence ID" value="CCG24009.1"/>
    <property type="molecule type" value="Genomic_DNA"/>
</dbReference>
<feature type="compositionally biased region" description="Polar residues" evidence="2">
    <location>
        <begin position="30"/>
        <end position="44"/>
    </location>
</feature>
<feature type="compositionally biased region" description="Basic and acidic residues" evidence="2">
    <location>
        <begin position="1"/>
        <end position="13"/>
    </location>
</feature>
<proteinExistence type="predicted"/>
<evidence type="ECO:0000313" key="5">
    <source>
        <dbReference type="Proteomes" id="UP000005018"/>
    </source>
</evidence>
<organism evidence="4 5">
    <name type="scientific">Candida orthopsilosis (strain 90-125)</name>
    <name type="common">Yeast</name>
    <dbReference type="NCBI Taxonomy" id="1136231"/>
    <lineage>
        <taxon>Eukaryota</taxon>
        <taxon>Fungi</taxon>
        <taxon>Dikarya</taxon>
        <taxon>Ascomycota</taxon>
        <taxon>Saccharomycotina</taxon>
        <taxon>Pichiomycetes</taxon>
        <taxon>Debaryomycetaceae</taxon>
        <taxon>Candida/Lodderomyces clade</taxon>
        <taxon>Candida</taxon>
    </lineage>
</organism>
<feature type="compositionally biased region" description="Polar residues" evidence="2">
    <location>
        <begin position="366"/>
        <end position="375"/>
    </location>
</feature>
<protein>
    <submittedName>
        <fullName evidence="4">Num1 protein</fullName>
    </submittedName>
</protein>
<dbReference type="SMART" id="SM00233">
    <property type="entry name" value="PH"/>
    <property type="match status" value="1"/>
</dbReference>
<sequence>MSSNDKNSKDDIRSQLSDMQRRLFSKKSSHNALRESTSSNSSQLLPEHTLSQHHDQENAFAPSLQPGRRPGGELGLPAVKRSKKGEKSHPSLPLGAESKGNDMNFVVGLSENLLTECRRLNADNTKLKSKLKQALQDVETLKEETLRLSNANQSYSTNESELKDKNWQLESQISSLKNDLQLLEKSNDKLKVLQEDMNSKLNDITRNNDELDITNSLLSKKLKDMETKYEKDIRELSQRVESLNDENDILQSKVATTLPMVKDMNAIGRSETPKQTSTDIETSSDVYVSGLESILKELEQTKNMSLDSKNLTVDNAISQLKIFLSGIPSRGTNTPSTNQVQSTPSTPERRKETSVRSFCNERQADSETGNLSELSPNGGAGWDQFLGQNIESTPSKSKFGEATLQPVDIEEANRSYNLGASIEDSPITGIKHAVCFENTYSEEDLFKLIKNLPKNNVHDAKIKALAEGRGMKLMSTSEYQDLVDEVDAVKSNHEGTIAISETRLQELDQKAKSYDQPDIKYITDHAKLLGFVLIDDDAYKELNNLAKTPSIDYIAQRAKEHNKSLISNKELQLLVNPNEEQIRKKAEKLDLKVLSKSEVASSKAPSLSTVKELALKHDHVIIPSEEHNTTREMISSPTLDYLRKHLKTHELTPMSNEDVQDLLEKAKNPSIDEVKHQANKKGLTTLTKEEHEELSSLAHDPSIEHLEQSAKERGYSLVEKQSLETLKKMSSDPPVSHIRNVASKNNMSVLPLTEYNELERLSNDPDLEHIREVASKIGYSVLSNDDFEELKHKVEDPSIEQLESAAEKKSYKVVSNDDYQSIVKRANDPDLEHIKQVSDRHSHRVVETAEFKNIERRANEPTIEEIKSNASRMGMVVVDQKEYQKMSHPTSEDLRSHCERMDLHLCSQSEFNELCDKLENPKLDYLMCGAEMHGYSLVDDKELNALRKSTNEPDLAHLEEKAHKIHYVVVPEDKFESMERQISNPSVDELQSLAQLIGSVVLDKSEYSKLTNPSRDMLEKNVSTFGYSMITTSEMERLKQLENEPSKEFLVSRASNRNLVVVPKEEYDELSVKANNPSKEHLAQKAKDIGFVAIPRQDHETSRSQLDNPTIDFLRDKARLYDQELISSSTLTQLQNTVSRPSLEYLDEKARDHKATVVDAKEYSRLVESEASPNIERIKDKALKNGYDIVQLDELAELRRISDDPKVDDVSRMAAALDLVVLSESEHTELSRSIESPTIEYLNEHADKLNFTMVESQVYDDLKAFVESPSKEFITEKAHSAGLAAVPEEEYLVLCHKANDPDLDELMAQAKSKKMTLININELEKLHSQIDSPNTEYLSEHAEKVGSVMIPKEELTAMKQQIESPTNEYLKTQCDKHKLAVLPESELAKLRSTVESPSVDFLSEKAEAKDYKVIKNADYSDMVKKIENPDIEYLKKHAADHEAVLITRSEYNSLAEPDKSTMEAKASALGFVVMAQSDFENMRKSLETPDLDYLNTKSKLLGHELISSDQLASLHTSIDNPSQDYLNQKAASVGSAIVGKAELDHLRASVEAKELKTFTSTTTESNRDAGESSKMEESTQDGDVEEQQLKQLSQELLVTDDNEAAVNKMKTYLNGHGYTIIPVTNTRSSSNSTDLNEDDAKYSFEVIRNQQPRKNEDETTEYGHHPLRTISENTIANAANSYSLSLVPDSEYISLKKDRVNKERLENRIKEISAKLNELEYDLVERKDVIRSLENDISQIEWSVSKKHIRSCAKNLGLLCISATYYVGTTTHPRPDVDHVKILPASYFNQLLKYKSSSVEKISDDTFDQFAKKRGYVKKDLETLDVTSVQSGGGVNEKVRHPDGHSLIRSASPDGTHAPPMAHLQRHIPHSSSLRSNLSEFSTTSLRSNGMFSMATDVSFTDKSMIPAITQVVIGEYLFKYYRRFGSAFSAIAETRHERYFWVHPYSLTLYWSESNPVLSNPASRKTRAAAIVDVDSVNDNNPIPTGLYHKSIIVHSTDRALKITCATRQRHNIWYNALRYLIHRNIDDLSVDEEAEDNDGIEASTISHLMEFPKSGSHRNLEALKDTGDRRVFPRPKRVTSQEGIQTPRTPGGVSRLSSFRRS</sequence>
<dbReference type="Proteomes" id="UP000005018">
    <property type="component" value="Chromosome 5"/>
</dbReference>
<evidence type="ECO:0000259" key="3">
    <source>
        <dbReference type="SMART" id="SM00233"/>
    </source>
</evidence>
<dbReference type="GO" id="GO:0000226">
    <property type="term" value="P:microtubule cytoskeleton organization"/>
    <property type="evidence" value="ECO:0007669"/>
    <property type="project" value="TreeGrafter"/>
</dbReference>
<gene>
    <name evidence="4" type="ORF">CORT_0E04230</name>
</gene>
<dbReference type="PANTHER" id="PTHR28190:SF1">
    <property type="entry name" value="NUCLEAR MIGRATION PROTEIN NUM1"/>
    <property type="match status" value="1"/>
</dbReference>
<feature type="compositionally biased region" description="Polar residues" evidence="2">
    <location>
        <begin position="2080"/>
        <end position="2090"/>
    </location>
</feature>
<dbReference type="KEGG" id="cot:CORT_0E04230"/>
<dbReference type="Pfam" id="PF12814">
    <property type="entry name" value="Mcp5_PH"/>
    <property type="match status" value="1"/>
</dbReference>
<dbReference type="GO" id="GO:0005934">
    <property type="term" value="C:cellular bud tip"/>
    <property type="evidence" value="ECO:0007669"/>
    <property type="project" value="TreeGrafter"/>
</dbReference>
<feature type="region of interest" description="Disordered" evidence="2">
    <location>
        <begin position="326"/>
        <end position="376"/>
    </location>
</feature>
<feature type="region of interest" description="Disordered" evidence="2">
    <location>
        <begin position="1"/>
        <end position="102"/>
    </location>
</feature>
<feature type="compositionally biased region" description="Polar residues" evidence="2">
    <location>
        <begin position="330"/>
        <end position="346"/>
    </location>
</feature>
<dbReference type="CDD" id="cd13365">
    <property type="entry name" value="PH_PLC_plant-like"/>
    <property type="match status" value="1"/>
</dbReference>
<dbReference type="eggNOG" id="ENOG502QWE7">
    <property type="taxonomic scope" value="Eukaryota"/>
</dbReference>
<dbReference type="GO" id="GO:0005938">
    <property type="term" value="C:cell cortex"/>
    <property type="evidence" value="ECO:0007669"/>
    <property type="project" value="InterPro"/>
</dbReference>
<dbReference type="PANTHER" id="PTHR28190">
    <property type="entry name" value="NUCLEAR MIGRATION PROTEIN NUM1"/>
    <property type="match status" value="1"/>
</dbReference>
<dbReference type="OrthoDB" id="2149224at2759"/>
<feature type="region of interest" description="Disordered" evidence="2">
    <location>
        <begin position="2067"/>
        <end position="2104"/>
    </location>
</feature>
<evidence type="ECO:0000256" key="2">
    <source>
        <dbReference type="SAM" id="MobiDB-lite"/>
    </source>
</evidence>
<dbReference type="GeneID" id="14541071"/>
<feature type="coiled-coil region" evidence="1">
    <location>
        <begin position="1695"/>
        <end position="1736"/>
    </location>
</feature>
<keyword evidence="1" id="KW-0175">Coiled coil</keyword>
<feature type="coiled-coil region" evidence="1">
    <location>
        <begin position="110"/>
        <end position="253"/>
    </location>
</feature>
<dbReference type="InterPro" id="IPR001849">
    <property type="entry name" value="PH_domain"/>
</dbReference>
<feature type="compositionally biased region" description="Basic and acidic residues" evidence="2">
    <location>
        <begin position="1565"/>
        <end position="1577"/>
    </location>
</feature>
<accession>H8X781</accession>
<dbReference type="InterPro" id="IPR053005">
    <property type="entry name" value="Nuclear_Pos-Cytoskel_Interact"/>
</dbReference>
<evidence type="ECO:0000256" key="1">
    <source>
        <dbReference type="SAM" id="Coils"/>
    </source>
</evidence>
<dbReference type="HOGENOM" id="CLU_232139_0_0_1"/>
<keyword evidence="5" id="KW-1185">Reference proteome</keyword>
<dbReference type="GO" id="GO:0015631">
    <property type="term" value="F:tubulin binding"/>
    <property type="evidence" value="ECO:0007669"/>
    <property type="project" value="TreeGrafter"/>
</dbReference>
<name>H8X781_CANO9</name>
<dbReference type="GO" id="GO:0005543">
    <property type="term" value="F:phospholipid binding"/>
    <property type="evidence" value="ECO:0007669"/>
    <property type="project" value="InterPro"/>
</dbReference>
<feature type="domain" description="PH" evidence="3">
    <location>
        <begin position="1912"/>
        <end position="2026"/>
    </location>
</feature>